<evidence type="ECO:0000313" key="2">
    <source>
        <dbReference type="EMBL" id="MCL1140079.1"/>
    </source>
</evidence>
<keyword evidence="3" id="KW-1185">Reference proteome</keyword>
<dbReference type="RefSeq" id="WP_248951138.1">
    <property type="nucleotide sequence ID" value="NZ_JAKILB010000011.1"/>
</dbReference>
<feature type="domain" description="Tellurite resistance methyltransferase TehB-like" evidence="1">
    <location>
        <begin position="19"/>
        <end position="157"/>
    </location>
</feature>
<reference evidence="2" key="1">
    <citation type="submission" date="2022-01" db="EMBL/GenBank/DDBJ databases">
        <title>Whole genome-based taxonomy of the Shewanellaceae.</title>
        <authorList>
            <person name="Martin-Rodriguez A.J."/>
        </authorList>
    </citation>
    <scope>NUCLEOTIDE SEQUENCE</scope>
    <source>
        <strain evidence="2">KCTC 23973</strain>
    </source>
</reference>
<evidence type="ECO:0000313" key="3">
    <source>
        <dbReference type="Proteomes" id="UP001139293"/>
    </source>
</evidence>
<name>A0A9X1ZD72_9GAMM</name>
<evidence type="ECO:0000259" key="1">
    <source>
        <dbReference type="Pfam" id="PF03848"/>
    </source>
</evidence>
<protein>
    <submittedName>
        <fullName evidence="2">Methyltransferase domain-containing protein</fullName>
    </submittedName>
</protein>
<gene>
    <name evidence="2" type="ORF">L2740_16150</name>
</gene>
<dbReference type="InterPro" id="IPR015985">
    <property type="entry name" value="TehB-like_dom"/>
</dbReference>
<dbReference type="Pfam" id="PF03848">
    <property type="entry name" value="TehB"/>
    <property type="match status" value="1"/>
</dbReference>
<sequence>MNNAPLITQFDKLLDKIPSHFRVLDLACGSGRNGAWFTNNGCAVTYLDQDLSRLELSTPANIELLEWNLEDGSAPELAKNQYDIVLVFNYLHRPLFPQIIEAIKPGGYIIYETFTAKQAEIGRPRNPNFLLKTGELKAIFANWHCLHYAEDLFGELPSASYKAQLIAQKPKA</sequence>
<organism evidence="2 3">
    <name type="scientific">Shewanella pneumatophori</name>
    <dbReference type="NCBI Taxonomy" id="314092"/>
    <lineage>
        <taxon>Bacteria</taxon>
        <taxon>Pseudomonadati</taxon>
        <taxon>Pseudomonadota</taxon>
        <taxon>Gammaproteobacteria</taxon>
        <taxon>Alteromonadales</taxon>
        <taxon>Shewanellaceae</taxon>
        <taxon>Shewanella</taxon>
    </lineage>
</organism>
<dbReference type="Proteomes" id="UP001139293">
    <property type="component" value="Unassembled WGS sequence"/>
</dbReference>
<keyword evidence="2" id="KW-0808">Transferase</keyword>
<dbReference type="Gene3D" id="3.40.50.150">
    <property type="entry name" value="Vaccinia Virus protein VP39"/>
    <property type="match status" value="1"/>
</dbReference>
<dbReference type="SUPFAM" id="SSF53335">
    <property type="entry name" value="S-adenosyl-L-methionine-dependent methyltransferases"/>
    <property type="match status" value="1"/>
</dbReference>
<accession>A0A9X1ZD72</accession>
<dbReference type="EMBL" id="JAKILB010000011">
    <property type="protein sequence ID" value="MCL1140079.1"/>
    <property type="molecule type" value="Genomic_DNA"/>
</dbReference>
<dbReference type="CDD" id="cd02440">
    <property type="entry name" value="AdoMet_MTases"/>
    <property type="match status" value="1"/>
</dbReference>
<dbReference type="AlphaFoldDB" id="A0A9X1ZD72"/>
<proteinExistence type="predicted"/>
<dbReference type="GO" id="GO:0032259">
    <property type="term" value="P:methylation"/>
    <property type="evidence" value="ECO:0007669"/>
    <property type="project" value="UniProtKB-KW"/>
</dbReference>
<comment type="caution">
    <text evidence="2">The sequence shown here is derived from an EMBL/GenBank/DDBJ whole genome shotgun (WGS) entry which is preliminary data.</text>
</comment>
<keyword evidence="2" id="KW-0489">Methyltransferase</keyword>
<dbReference type="InterPro" id="IPR029063">
    <property type="entry name" value="SAM-dependent_MTases_sf"/>
</dbReference>
<dbReference type="GO" id="GO:0008168">
    <property type="term" value="F:methyltransferase activity"/>
    <property type="evidence" value="ECO:0007669"/>
    <property type="project" value="UniProtKB-KW"/>
</dbReference>